<keyword evidence="6" id="KW-1133">Transmembrane helix</keyword>
<dbReference type="EMBL" id="MW177760">
    <property type="protein sequence ID" value="QPF16740.1"/>
    <property type="molecule type" value="Genomic_RNA"/>
</dbReference>
<dbReference type="Pfam" id="PF03273">
    <property type="entry name" value="Baculo_gp64"/>
    <property type="match status" value="1"/>
</dbReference>
<proteinExistence type="predicted"/>
<comment type="subcellular location">
    <subcellularLocation>
        <location evidence="1">Virion membrane</location>
    </subcellularLocation>
</comment>
<dbReference type="GO" id="GO:0044003">
    <property type="term" value="P:symbiont-mediated perturbation of host process"/>
    <property type="evidence" value="ECO:0007669"/>
    <property type="project" value="InterPro"/>
</dbReference>
<keyword evidence="5" id="KW-0325">Glycoprotein</keyword>
<reference evidence="7" key="1">
    <citation type="submission" date="2020-10" db="EMBL/GenBank/DDBJ databases">
        <authorList>
            <person name="Guo L."/>
            <person name="Lu X."/>
            <person name="Guo D."/>
        </authorList>
    </citation>
    <scope>NUCLEOTIDE SEQUENCE</scope>
    <source>
        <strain evidence="7">KRlp</strain>
    </source>
</reference>
<evidence type="ECO:0000256" key="4">
    <source>
        <dbReference type="ARBA" id="ARBA00023136"/>
    </source>
</evidence>
<evidence type="ECO:0000313" key="7">
    <source>
        <dbReference type="EMBL" id="QPF16740.1"/>
    </source>
</evidence>
<evidence type="ECO:0000256" key="2">
    <source>
        <dbReference type="ARBA" id="ARBA00022692"/>
    </source>
</evidence>
<protein>
    <submittedName>
        <fullName evidence="7">Hemagglutinin protein</fullName>
    </submittedName>
</protein>
<evidence type="ECO:0000256" key="5">
    <source>
        <dbReference type="ARBA" id="ARBA00023180"/>
    </source>
</evidence>
<accession>A0A7S8WJT3</accession>
<dbReference type="GO" id="GO:0019031">
    <property type="term" value="C:viral envelope"/>
    <property type="evidence" value="ECO:0007669"/>
    <property type="project" value="InterPro"/>
</dbReference>
<keyword evidence="4 6" id="KW-0472">Membrane</keyword>
<keyword evidence="3" id="KW-0946">Virion</keyword>
<sequence>MNKLLFLLLLIFFTNQVKNFCLKDQCKGPFIITEPKRIEIKTKFSTEDLSVKILPQNVEAYIGMRKEYQAYCYDGTSIDPNTGCYKKFVDHPPDLPEMEHWIKTEKCYIGDICRKGGSCTGDDAYKYCNTAGYPNEVSSSDFKEADQTWYIFATHTCVRDWTCKFHKTTLPVLWRYVDGDFKSVVPLPSGQMVKTGDRLHKIDEMTVMVIGKLEQTREFPVVKASCFYQTEQHEKICIIQDIPGVDEEIKGSVVKFDSRVHGMNAIVDNVLYRTEHFKSNERVKEANVVHDDDIAAAASIPDVKKVLNNLYFLNMDMNFDVVQLYNKMVEIEGMLITLIKSASKIDDELLGNVMGVPAKTEWVNEEYFKMCRCLKIGFDMSNCFSHWKYENGRVRMKKENETCTTLNTTASGINLFSTPHLILENIRGTRLIGTSGSLEGWTWLANTQSEMIKSIQFANDFPARSDWTRTLANLPAATFGFWFDFAKYSSFIAYLALILSVVSLCRR</sequence>
<evidence type="ECO:0000256" key="6">
    <source>
        <dbReference type="SAM" id="Phobius"/>
    </source>
</evidence>
<feature type="transmembrane region" description="Helical" evidence="6">
    <location>
        <begin position="485"/>
        <end position="505"/>
    </location>
</feature>
<keyword evidence="2 6" id="KW-0812">Transmembrane</keyword>
<dbReference type="GO" id="GO:0055036">
    <property type="term" value="C:virion membrane"/>
    <property type="evidence" value="ECO:0007669"/>
    <property type="project" value="UniProtKB-SubCell"/>
</dbReference>
<dbReference type="Gene3D" id="6.10.250.3010">
    <property type="match status" value="1"/>
</dbReference>
<organism evidence="7">
    <name type="scientific">Ganwon-do negev-like virus 1</name>
    <dbReference type="NCBI Taxonomy" id="2789888"/>
    <lineage>
        <taxon>Viruses</taxon>
        <taxon>Riboviria</taxon>
        <taxon>Negevirus</taxon>
    </lineage>
</organism>
<dbReference type="InterPro" id="IPR004955">
    <property type="entry name" value="Baculovirus_Gp64"/>
</dbReference>
<evidence type="ECO:0000256" key="3">
    <source>
        <dbReference type="ARBA" id="ARBA00022844"/>
    </source>
</evidence>
<evidence type="ECO:0000256" key="1">
    <source>
        <dbReference type="ARBA" id="ARBA00004182"/>
    </source>
</evidence>
<name>A0A7S8WJT3_9VIRU</name>